<dbReference type="Proteomes" id="UP000692954">
    <property type="component" value="Unassembled WGS sequence"/>
</dbReference>
<protein>
    <submittedName>
        <fullName evidence="2">Uncharacterized protein</fullName>
    </submittedName>
</protein>
<proteinExistence type="predicted"/>
<reference evidence="2" key="1">
    <citation type="submission" date="2021-01" db="EMBL/GenBank/DDBJ databases">
        <authorList>
            <consortium name="Genoscope - CEA"/>
            <person name="William W."/>
        </authorList>
    </citation>
    <scope>NUCLEOTIDE SEQUENCE</scope>
</reference>
<feature type="transmembrane region" description="Helical" evidence="1">
    <location>
        <begin position="163"/>
        <end position="181"/>
    </location>
</feature>
<keyword evidence="1" id="KW-1133">Transmembrane helix</keyword>
<keyword evidence="3" id="KW-1185">Reference proteome</keyword>
<comment type="caution">
    <text evidence="2">The sequence shown here is derived from an EMBL/GenBank/DDBJ whole genome shotgun (WGS) entry which is preliminary data.</text>
</comment>
<sequence length="187" mass="22176">MILFSAISKGSLILCEYTESNEDFSSLIMKQLKFIKNKEEKQQFEINQYIMYLLQRNQYNFMCMMQITEKNKLQDQQTFAYSFLKDISEKFLQVAQQDKGQFTKVIAEIMSQYNSKIENNADQQKVNIQEIQNQQLFNTQVSQEIQINEIKDKYGYSVNTCKSIFFVINLFLAGILVELFTKFDKYL</sequence>
<organism evidence="2 3">
    <name type="scientific">Paramecium sonneborni</name>
    <dbReference type="NCBI Taxonomy" id="65129"/>
    <lineage>
        <taxon>Eukaryota</taxon>
        <taxon>Sar</taxon>
        <taxon>Alveolata</taxon>
        <taxon>Ciliophora</taxon>
        <taxon>Intramacronucleata</taxon>
        <taxon>Oligohymenophorea</taxon>
        <taxon>Peniculida</taxon>
        <taxon>Parameciidae</taxon>
        <taxon>Paramecium</taxon>
    </lineage>
</organism>
<dbReference type="EMBL" id="CAJJDN010000008">
    <property type="protein sequence ID" value="CAD8054690.1"/>
    <property type="molecule type" value="Genomic_DNA"/>
</dbReference>
<accession>A0A8S1KGQ6</accession>
<evidence type="ECO:0000313" key="3">
    <source>
        <dbReference type="Proteomes" id="UP000692954"/>
    </source>
</evidence>
<dbReference type="OrthoDB" id="248747at2759"/>
<keyword evidence="1" id="KW-0472">Membrane</keyword>
<name>A0A8S1KGQ6_9CILI</name>
<dbReference type="AlphaFoldDB" id="A0A8S1KGQ6"/>
<keyword evidence="1" id="KW-0812">Transmembrane</keyword>
<evidence type="ECO:0000256" key="1">
    <source>
        <dbReference type="SAM" id="Phobius"/>
    </source>
</evidence>
<gene>
    <name evidence="2" type="ORF">PSON_ATCC_30995.1.T0080422</name>
</gene>
<evidence type="ECO:0000313" key="2">
    <source>
        <dbReference type="EMBL" id="CAD8054690.1"/>
    </source>
</evidence>